<dbReference type="GO" id="GO:0052170">
    <property type="term" value="P:symbiont-mediated suppression of host innate immune response"/>
    <property type="evidence" value="ECO:0007669"/>
    <property type="project" value="UniProtKB-KW"/>
</dbReference>
<dbReference type="GO" id="GO:0039564">
    <property type="term" value="P:symbiont-mediated suppression of host JAK-STAT cascade via inhibition of STAT2 activity"/>
    <property type="evidence" value="ECO:0007669"/>
    <property type="project" value="UniProtKB-KW"/>
</dbReference>
<dbReference type="GO" id="GO:0003968">
    <property type="term" value="F:RNA-directed RNA polymerase activity"/>
    <property type="evidence" value="ECO:0007669"/>
    <property type="project" value="InterPro"/>
</dbReference>
<keyword evidence="15 17" id="KW-0899">Viral immunoevasion</keyword>
<evidence type="ECO:0000256" key="16">
    <source>
        <dbReference type="ARBA" id="ARBA00032207"/>
    </source>
</evidence>
<evidence type="ECO:0000256" key="18">
    <source>
        <dbReference type="SAM" id="MobiDB-lite"/>
    </source>
</evidence>
<evidence type="ECO:0000256" key="2">
    <source>
        <dbReference type="ARBA" id="ARBA00006030"/>
    </source>
</evidence>
<dbReference type="InterPro" id="IPR004259">
    <property type="entry name" value="PP_M1-like"/>
</dbReference>
<keyword evidence="14 17" id="KW-0922">Interferon antiviral system evasion</keyword>
<comment type="similarity">
    <text evidence="2 17">Belongs to the lyssavirus protein P family.</text>
</comment>
<reference evidence="19" key="1">
    <citation type="submission" date="2017-07" db="EMBL/GenBank/DDBJ databases">
        <authorList>
            <person name="Hu S.C."/>
            <person name="Hsu W.C."/>
        </authorList>
    </citation>
    <scope>NUCLEOTIDE SEQUENCE</scope>
    <source>
        <strain evidence="19">TWBLV/YL/2017</strain>
    </source>
</reference>
<dbReference type="GO" id="GO:0019083">
    <property type="term" value="P:viral transcription"/>
    <property type="evidence" value="ECO:0007669"/>
    <property type="project" value="InterPro"/>
</dbReference>
<keyword evidence="11 17" id="KW-1105">Inhibition of host STAT1 by virus</keyword>
<dbReference type="InterPro" id="IPR037199">
    <property type="entry name" value="PP_M1_C"/>
</dbReference>
<evidence type="ECO:0000256" key="17">
    <source>
        <dbReference type="RuleBase" id="RU004918"/>
    </source>
</evidence>
<keyword evidence="9 17" id="KW-1106">Inhibition of host STAT2 by virus</keyword>
<evidence type="ECO:0000256" key="7">
    <source>
        <dbReference type="ARBA" id="ARBA00022830"/>
    </source>
</evidence>
<keyword evidence="6 17" id="KW-1090">Inhibition of host innate immune response by virus</keyword>
<evidence type="ECO:0000256" key="8">
    <source>
        <dbReference type="ARBA" id="ARBA00022844"/>
    </source>
</evidence>
<evidence type="ECO:0000256" key="15">
    <source>
        <dbReference type="ARBA" id="ARBA00023280"/>
    </source>
</evidence>
<keyword evidence="10 17" id="KW-0693">Viral RNA replication</keyword>
<reference evidence="19" key="2">
    <citation type="journal article" date="2018" name="Emerg. Infect. Dis.">
        <title>Lyssavirus in Japanese Pipistrelle, Taiwan.</title>
        <authorList>
            <person name="Hu S.-C."/>
            <person name="Hsu C.-L."/>
            <person name="Lee M.-S."/>
            <person name="Tu Y.-C."/>
            <person name="Chang J.-C."/>
            <person name="Wu C.-H."/>
            <person name="Lee S.-H."/>
            <person name="Ting L.-J."/>
            <person name="Tsai K.-R."/>
            <person name="Cheng M.-C."/>
            <person name="Tu W.-J."/>
            <person name="Hsu W.-C."/>
        </authorList>
    </citation>
    <scope>NUCLEOTIDE SEQUENCE</scope>
    <source>
        <strain evidence="19">TWBLV/YL/2017</strain>
    </source>
</reference>
<comment type="function">
    <text evidence="17">Non catalytic polymerase cofactor and regulatory protein that plays a role in viral transcription and replication. Stabilizes the RNA polymerase L to the N-RNA template and binds the soluble protein N, preventing it from encapsidating non-genomic RNA. Also inhibits host IFN-alpha and IFN-beta signaling by binding and retaining phosphorylated STAT1 in the cytoplasm or by inhibiting the DNA binding of STAT1 in the nucleus.</text>
</comment>
<evidence type="ECO:0000256" key="5">
    <source>
        <dbReference type="ARBA" id="ARBA00022581"/>
    </source>
</evidence>
<evidence type="ECO:0000256" key="11">
    <source>
        <dbReference type="ARBA" id="ARBA00022961"/>
    </source>
</evidence>
<name>A0A3P8MNG3_9RHAB</name>
<dbReference type="Pfam" id="PF03012">
    <property type="entry name" value="PP_M1"/>
    <property type="match status" value="1"/>
</dbReference>
<comment type="subcellular location">
    <subcellularLocation>
        <location evidence="1">Virion</location>
    </subcellularLocation>
</comment>
<keyword evidence="5 17" id="KW-0945">Host-virus interaction</keyword>
<evidence type="ECO:0000256" key="9">
    <source>
        <dbReference type="ARBA" id="ARBA00022883"/>
    </source>
</evidence>
<evidence type="ECO:0000256" key="14">
    <source>
        <dbReference type="ARBA" id="ARBA00023258"/>
    </source>
</evidence>
<feature type="region of interest" description="Disordered" evidence="18">
    <location>
        <begin position="137"/>
        <end position="191"/>
    </location>
</feature>
<evidence type="ECO:0000256" key="13">
    <source>
        <dbReference type="ARBA" id="ARBA00023200"/>
    </source>
</evidence>
<keyword evidence="8 17" id="KW-0946">Virion</keyword>
<feature type="compositionally biased region" description="Basic and acidic residues" evidence="18">
    <location>
        <begin position="164"/>
        <end position="178"/>
    </location>
</feature>
<keyword evidence="4 17" id="KW-0597">Phosphoprotein</keyword>
<gene>
    <name evidence="19" type="primary">P</name>
</gene>
<proteinExistence type="inferred from homology"/>
<keyword evidence="12 17" id="KW-0143">Chaperone</keyword>
<dbReference type="GO" id="GO:0044423">
    <property type="term" value="C:virion component"/>
    <property type="evidence" value="ECO:0007669"/>
    <property type="project" value="UniProtKB-KW"/>
</dbReference>
<comment type="subcellular location">
    <molecule>Phosphoprotein</molecule>
    <subcellularLocation>
        <location evidence="17">Virion</location>
    </subcellularLocation>
    <subcellularLocation>
        <location evidence="17">Host cytoplasm</location>
    </subcellularLocation>
</comment>
<dbReference type="CDD" id="cd21032">
    <property type="entry name" value="RABV_P-protein-C_like"/>
    <property type="match status" value="1"/>
</dbReference>
<evidence type="ECO:0000256" key="4">
    <source>
        <dbReference type="ARBA" id="ARBA00022553"/>
    </source>
</evidence>
<dbReference type="InterPro" id="IPR049506">
    <property type="entry name" value="RABV_P-like_C"/>
</dbReference>
<evidence type="ECO:0000256" key="6">
    <source>
        <dbReference type="ARBA" id="ARBA00022632"/>
    </source>
</evidence>
<accession>A0A3P8MNG3</accession>
<dbReference type="SUPFAM" id="SSF118173">
    <property type="entry name" value="Phosphoprotein M1, C-terminal domain"/>
    <property type="match status" value="1"/>
</dbReference>
<evidence type="ECO:0000313" key="19">
    <source>
        <dbReference type="EMBL" id="AVJ54231.1"/>
    </source>
</evidence>
<dbReference type="Gene3D" id="1.20.120.820">
    <property type="entry name" value="Phosphoprotein, C-terminal domain"/>
    <property type="match status" value="1"/>
</dbReference>
<comment type="subunit">
    <text evidence="17">Homotrimer when phosphorylated. This trimer is stabilized by binding to the L protein. Binds soluble protein N, and ribonucleocapsid.</text>
</comment>
<dbReference type="Gene3D" id="6.10.140.1560">
    <property type="match status" value="1"/>
</dbReference>
<sequence length="298" mass="33543">MSKIFVNPSAIRSGLADLEMAEETVGLINQNIEDNQAHLQGVPIDVDTLPEDVQRMHITEPRQKQSTRQTSPLDDEEEEDFYMTDSNDYYAPLQSYLESVGTQIVKRMKAGEGFSRAWSRATDEIISYVSTNFPISTSKSSEDKYTQTIAEQTKPVPPTPAPNSRKEPRQKSNEDFRESSGPQGLDWSASNDEDDVSIEAEIAHQIAESFSKKYKFPSRSSGIFLWNFEQLKMNLDDIVKEVKEIPGVLRLAKDGLKLPLRCMLGSVASNHSKRFQILVNAPKLGKLMQDDINKCLGH</sequence>
<dbReference type="GO" id="GO:0039563">
    <property type="term" value="P:symbiont-mediated suppression of host JAK-STAT cascade via inhibition of STAT1 activity"/>
    <property type="evidence" value="ECO:0007669"/>
    <property type="project" value="UniProtKB-KW"/>
</dbReference>
<evidence type="ECO:0000256" key="12">
    <source>
        <dbReference type="ARBA" id="ARBA00023186"/>
    </source>
</evidence>
<evidence type="ECO:0000256" key="10">
    <source>
        <dbReference type="ARBA" id="ARBA00022953"/>
    </source>
</evidence>
<dbReference type="EMBL" id="MF472709">
    <property type="protein sequence ID" value="AVJ54231.1"/>
    <property type="molecule type" value="Viral_cRNA"/>
</dbReference>
<evidence type="ECO:0000256" key="1">
    <source>
        <dbReference type="ARBA" id="ARBA00004328"/>
    </source>
</evidence>
<keyword evidence="13 17" id="KW-1035">Host cytoplasm</keyword>
<evidence type="ECO:0000256" key="3">
    <source>
        <dbReference type="ARBA" id="ARBA00020572"/>
    </source>
</evidence>
<keyword evidence="7 17" id="KW-1114">Inhibition of host interferon signaling pathway by virus</keyword>
<protein>
    <recommendedName>
        <fullName evidence="3 17">Phosphoprotein</fullName>
        <shortName evidence="17">Protein P</shortName>
    </recommendedName>
    <alternativeName>
        <fullName evidence="16 17">Protein M1</fullName>
    </alternativeName>
</protein>
<organism evidence="19">
    <name type="scientific">Taiwan bat lyssavirus</name>
    <dbReference type="NCBI Taxonomy" id="2026129"/>
    <lineage>
        <taxon>Viruses</taxon>
        <taxon>Riboviria</taxon>
        <taxon>Orthornavirae</taxon>
        <taxon>Negarnaviricota</taxon>
        <taxon>Haploviricotina</taxon>
        <taxon>Monjiviricetes</taxon>
        <taxon>Mononegavirales</taxon>
        <taxon>Rhabdoviridae</taxon>
        <taxon>Alpharhabdovirinae</taxon>
        <taxon>Lyssavirus</taxon>
        <taxon>Lyssavirus formosa</taxon>
    </lineage>
</organism>
<dbReference type="GO" id="GO:0039502">
    <property type="term" value="P:symbiont-mediated suppression of host type I interferon-mediated signaling pathway"/>
    <property type="evidence" value="ECO:0007669"/>
    <property type="project" value="UniProtKB-KW"/>
</dbReference>
<dbReference type="GO" id="GO:0030430">
    <property type="term" value="C:host cell cytoplasm"/>
    <property type="evidence" value="ECO:0007669"/>
    <property type="project" value="UniProtKB-SubCell"/>
</dbReference>